<feature type="transmembrane region" description="Helical" evidence="5">
    <location>
        <begin position="41"/>
        <end position="65"/>
    </location>
</feature>
<name>A0A9W8VJY9_9HYPO</name>
<dbReference type="EMBL" id="JAOQAZ010000003">
    <property type="protein sequence ID" value="KAJ4268207.1"/>
    <property type="molecule type" value="Genomic_DNA"/>
</dbReference>
<dbReference type="InterPro" id="IPR019819">
    <property type="entry name" value="Carboxylesterase_B_CS"/>
</dbReference>
<dbReference type="OrthoDB" id="408631at2759"/>
<organism evidence="7 8">
    <name type="scientific">Fusarium torreyae</name>
    <dbReference type="NCBI Taxonomy" id="1237075"/>
    <lineage>
        <taxon>Eukaryota</taxon>
        <taxon>Fungi</taxon>
        <taxon>Dikarya</taxon>
        <taxon>Ascomycota</taxon>
        <taxon>Pezizomycotina</taxon>
        <taxon>Sordariomycetes</taxon>
        <taxon>Hypocreomycetidae</taxon>
        <taxon>Hypocreales</taxon>
        <taxon>Nectriaceae</taxon>
        <taxon>Fusarium</taxon>
    </lineage>
</organism>
<dbReference type="Gene3D" id="3.40.50.1820">
    <property type="entry name" value="alpha/beta hydrolase"/>
    <property type="match status" value="1"/>
</dbReference>
<keyword evidence="5" id="KW-1133">Transmembrane helix</keyword>
<dbReference type="GO" id="GO:0052689">
    <property type="term" value="F:carboxylic ester hydrolase activity"/>
    <property type="evidence" value="ECO:0007669"/>
    <property type="project" value="TreeGrafter"/>
</dbReference>
<evidence type="ECO:0000313" key="7">
    <source>
        <dbReference type="EMBL" id="KAJ4268207.1"/>
    </source>
</evidence>
<feature type="domain" description="Carboxylesterase type B" evidence="6">
    <location>
        <begin position="129"/>
        <end position="621"/>
    </location>
</feature>
<comment type="caution">
    <text evidence="7">The sequence shown here is derived from an EMBL/GenBank/DDBJ whole genome shotgun (WGS) entry which is preliminary data.</text>
</comment>
<dbReference type="Pfam" id="PF00135">
    <property type="entry name" value="COesterase"/>
    <property type="match status" value="1"/>
</dbReference>
<dbReference type="SUPFAM" id="SSF53474">
    <property type="entry name" value="alpha/beta-Hydrolases"/>
    <property type="match status" value="1"/>
</dbReference>
<comment type="similarity">
    <text evidence="1 3">Belongs to the type-B carboxylesterase/lipase family.</text>
</comment>
<evidence type="ECO:0000256" key="4">
    <source>
        <dbReference type="SAM" id="MobiDB-lite"/>
    </source>
</evidence>
<sequence>MSTSPVTPKRSDIASDVSSDHSNRVSNETVPQKKQPSRRKWFIIGAIVLLIVLVLSLTLGLYFGIKKNEHNSVDQNAANDKTDNHDPYSKPDDNHDNDDKDHNTDDHDEKKHNKTTKRDGPFVDLGYSEYEGNVLENDIHEYLGIRYAKAPIDDLRWRAPVEPESTEGTQSAQEYGAYCPGVDDSLSSRIDEDCLFVNVWAPANATSDSKLPVMVFFQSGGYIRNAAAYVNGTQLVNVSENNIIFVNFNYRVGLFGFLAGKKVKEDGHLNAGLLDQRFLLEWVQEHISEFGGDPEHVILHGESAGAGSVALQLVAYGGKDEGLFAGAIAESTFMPGLPEPDDLEYQFERVVNGTECSDADNTMDCLRGKTSAELQAQNRKAPFDGRTYQSYFYWAPTTDGDMFPDFPYNLYEKGDFVKVPLLSGSCTNEGSKYAVNAGSSAQFIRYMQNEYPYLTENDTETILDLYPREPQIAKHDTWFPSASRAYGEATFICPTNNMLNAFADHADPKTLWSYRYNVQIESFIKDGTGVPHVANGPAVFGPDMTAALAGPSYRTYNAPMVPIVQNYWISFVRSLDPNTHRVKDAPKWENWGDDQRRLVFQLGNNTMESVDKGQQKRCQAWLDMSESTKQ</sequence>
<dbReference type="PROSITE" id="PS00122">
    <property type="entry name" value="CARBOXYLESTERASE_B_1"/>
    <property type="match status" value="1"/>
</dbReference>
<keyword evidence="5" id="KW-0812">Transmembrane</keyword>
<feature type="compositionally biased region" description="Polar residues" evidence="4">
    <location>
        <begin position="24"/>
        <end position="34"/>
    </location>
</feature>
<feature type="region of interest" description="Disordered" evidence="4">
    <location>
        <begin position="1"/>
        <end position="36"/>
    </location>
</feature>
<feature type="compositionally biased region" description="Basic and acidic residues" evidence="4">
    <location>
        <begin position="9"/>
        <end position="23"/>
    </location>
</feature>
<dbReference type="InterPro" id="IPR019826">
    <property type="entry name" value="Carboxylesterase_B_AS"/>
</dbReference>
<evidence type="ECO:0000256" key="1">
    <source>
        <dbReference type="ARBA" id="ARBA00005964"/>
    </source>
</evidence>
<protein>
    <recommendedName>
        <fullName evidence="3">Carboxylic ester hydrolase</fullName>
        <ecNumber evidence="3">3.1.1.-</ecNumber>
    </recommendedName>
</protein>
<accession>A0A9W8VJY9</accession>
<dbReference type="InterPro" id="IPR050654">
    <property type="entry name" value="AChE-related_enzymes"/>
</dbReference>
<gene>
    <name evidence="7" type="ORF">NW762_002269</name>
</gene>
<evidence type="ECO:0000259" key="6">
    <source>
        <dbReference type="Pfam" id="PF00135"/>
    </source>
</evidence>
<dbReference type="PANTHER" id="PTHR43918">
    <property type="entry name" value="ACETYLCHOLINESTERASE"/>
    <property type="match status" value="1"/>
</dbReference>
<dbReference type="PROSITE" id="PS00941">
    <property type="entry name" value="CARBOXYLESTERASE_B_2"/>
    <property type="match status" value="1"/>
</dbReference>
<dbReference type="Proteomes" id="UP001152049">
    <property type="component" value="Unassembled WGS sequence"/>
</dbReference>
<dbReference type="PANTHER" id="PTHR43918:SF4">
    <property type="entry name" value="CARBOXYLIC ESTER HYDROLASE"/>
    <property type="match status" value="1"/>
</dbReference>
<feature type="region of interest" description="Disordered" evidence="4">
    <location>
        <begin position="74"/>
        <end position="122"/>
    </location>
</feature>
<dbReference type="InterPro" id="IPR029058">
    <property type="entry name" value="AB_hydrolase_fold"/>
</dbReference>
<evidence type="ECO:0000256" key="5">
    <source>
        <dbReference type="SAM" id="Phobius"/>
    </source>
</evidence>
<keyword evidence="5" id="KW-0472">Membrane</keyword>
<proteinExistence type="inferred from homology"/>
<keyword evidence="2 3" id="KW-0378">Hydrolase</keyword>
<evidence type="ECO:0000313" key="8">
    <source>
        <dbReference type="Proteomes" id="UP001152049"/>
    </source>
</evidence>
<dbReference type="InterPro" id="IPR002018">
    <property type="entry name" value="CarbesteraseB"/>
</dbReference>
<dbReference type="EC" id="3.1.1.-" evidence="3"/>
<feature type="compositionally biased region" description="Basic and acidic residues" evidence="4">
    <location>
        <begin position="80"/>
        <end position="121"/>
    </location>
</feature>
<evidence type="ECO:0000256" key="3">
    <source>
        <dbReference type="RuleBase" id="RU361235"/>
    </source>
</evidence>
<reference evidence="7" key="1">
    <citation type="submission" date="2022-09" db="EMBL/GenBank/DDBJ databases">
        <title>Fusarium specimens isolated from Avocado Roots.</title>
        <authorList>
            <person name="Stajich J."/>
            <person name="Roper C."/>
            <person name="Heimlech-Rivalta G."/>
        </authorList>
    </citation>
    <scope>NUCLEOTIDE SEQUENCE</scope>
    <source>
        <strain evidence="7">CF00136</strain>
    </source>
</reference>
<dbReference type="AlphaFoldDB" id="A0A9W8VJY9"/>
<evidence type="ECO:0000256" key="2">
    <source>
        <dbReference type="ARBA" id="ARBA00022801"/>
    </source>
</evidence>
<keyword evidence="8" id="KW-1185">Reference proteome</keyword>